<dbReference type="AlphaFoldDB" id="A0AAD7Z9C7"/>
<organism evidence="1 2">
    <name type="scientific">Diploptera punctata</name>
    <name type="common">Pacific beetle cockroach</name>
    <dbReference type="NCBI Taxonomy" id="6984"/>
    <lineage>
        <taxon>Eukaryota</taxon>
        <taxon>Metazoa</taxon>
        <taxon>Ecdysozoa</taxon>
        <taxon>Arthropoda</taxon>
        <taxon>Hexapoda</taxon>
        <taxon>Insecta</taxon>
        <taxon>Pterygota</taxon>
        <taxon>Neoptera</taxon>
        <taxon>Polyneoptera</taxon>
        <taxon>Dictyoptera</taxon>
        <taxon>Blattodea</taxon>
        <taxon>Blaberoidea</taxon>
        <taxon>Blaberidae</taxon>
        <taxon>Diplopterinae</taxon>
        <taxon>Diploptera</taxon>
    </lineage>
</organism>
<evidence type="ECO:0000313" key="1">
    <source>
        <dbReference type="EMBL" id="KAJ9576180.1"/>
    </source>
</evidence>
<keyword evidence="2" id="KW-1185">Reference proteome</keyword>
<gene>
    <name evidence="1" type="ORF">L9F63_007002</name>
</gene>
<feature type="non-terminal residue" evidence="1">
    <location>
        <position position="74"/>
    </location>
</feature>
<evidence type="ECO:0000313" key="2">
    <source>
        <dbReference type="Proteomes" id="UP001233999"/>
    </source>
</evidence>
<protein>
    <submittedName>
        <fullName evidence="1">Uncharacterized protein</fullName>
    </submittedName>
</protein>
<comment type="caution">
    <text evidence="1">The sequence shown here is derived from an EMBL/GenBank/DDBJ whole genome shotgun (WGS) entry which is preliminary data.</text>
</comment>
<dbReference type="EMBL" id="JASPKZ010009807">
    <property type="protein sequence ID" value="KAJ9576180.1"/>
    <property type="molecule type" value="Genomic_DNA"/>
</dbReference>
<reference evidence="1" key="2">
    <citation type="submission" date="2023-05" db="EMBL/GenBank/DDBJ databases">
        <authorList>
            <person name="Fouks B."/>
        </authorList>
    </citation>
    <scope>NUCLEOTIDE SEQUENCE</scope>
    <source>
        <strain evidence="1">Stay&amp;Tobe</strain>
        <tissue evidence="1">Testes</tissue>
    </source>
</reference>
<proteinExistence type="predicted"/>
<sequence length="74" mass="8784">PTAFLRESIGGLYRCDSVYRNRVDHEKKDFLSYLMIETSMNSYTKFLPEVVVPLNKIFIEFAVRKKRVNMGQHR</sequence>
<name>A0AAD7Z9C7_DIPPU</name>
<feature type="non-terminal residue" evidence="1">
    <location>
        <position position="1"/>
    </location>
</feature>
<reference evidence="1" key="1">
    <citation type="journal article" date="2023" name="IScience">
        <title>Live-bearing cockroach genome reveals convergent evolutionary mechanisms linked to viviparity in insects and beyond.</title>
        <authorList>
            <person name="Fouks B."/>
            <person name="Harrison M.C."/>
            <person name="Mikhailova A.A."/>
            <person name="Marchal E."/>
            <person name="English S."/>
            <person name="Carruthers M."/>
            <person name="Jennings E.C."/>
            <person name="Chiamaka E.L."/>
            <person name="Frigard R.A."/>
            <person name="Pippel M."/>
            <person name="Attardo G.M."/>
            <person name="Benoit J.B."/>
            <person name="Bornberg-Bauer E."/>
            <person name="Tobe S.S."/>
        </authorList>
    </citation>
    <scope>NUCLEOTIDE SEQUENCE</scope>
    <source>
        <strain evidence="1">Stay&amp;Tobe</strain>
    </source>
</reference>
<accession>A0AAD7Z9C7</accession>
<dbReference type="Proteomes" id="UP001233999">
    <property type="component" value="Unassembled WGS sequence"/>
</dbReference>